<dbReference type="Proteomes" id="UP000249396">
    <property type="component" value="Unassembled WGS sequence"/>
</dbReference>
<name>A0A2W4R3S4_9GAMM</name>
<organism evidence="1 2">
    <name type="scientific">Candidatus Methylumidiphilus alinenensis</name>
    <dbReference type="NCBI Taxonomy" id="2202197"/>
    <lineage>
        <taxon>Bacteria</taxon>
        <taxon>Pseudomonadati</taxon>
        <taxon>Pseudomonadota</taxon>
        <taxon>Gammaproteobacteria</taxon>
        <taxon>Methylococcales</taxon>
        <taxon>Candidatus Methylumidiphilus</taxon>
    </lineage>
</organism>
<evidence type="ECO:0000313" key="2">
    <source>
        <dbReference type="Proteomes" id="UP000249396"/>
    </source>
</evidence>
<sequence length="81" mass="8971">MQLVIALCKSHDGSPVVGNDGAILACKPACRDGKQAGGLCIFTEYPEILTITEVFLNIRYGRESNAEDFDRLKRLIKAFRI</sequence>
<gene>
    <name evidence="1" type="ORF">DM484_12180</name>
</gene>
<proteinExistence type="predicted"/>
<comment type="caution">
    <text evidence="1">The sequence shown here is derived from an EMBL/GenBank/DDBJ whole genome shotgun (WGS) entry which is preliminary data.</text>
</comment>
<reference evidence="1 2" key="1">
    <citation type="journal article" date="2018" name="Aquat. Microb. Ecol.">
        <title>Gammaproteobacterial methanotrophs dominate.</title>
        <authorList>
            <person name="Rissanen A.J."/>
            <person name="Saarenheimo J."/>
            <person name="Tiirola M."/>
            <person name="Peura S."/>
            <person name="Aalto S.L."/>
            <person name="Karvinen A."/>
            <person name="Nykanen H."/>
        </authorList>
    </citation>
    <scope>NUCLEOTIDE SEQUENCE [LARGE SCALE GENOMIC DNA]</scope>
    <source>
        <strain evidence="1">AMbin10</strain>
    </source>
</reference>
<accession>A0A2W4R3S4</accession>
<dbReference type="EMBL" id="QJPH01000313">
    <property type="protein sequence ID" value="PZN78791.1"/>
    <property type="molecule type" value="Genomic_DNA"/>
</dbReference>
<protein>
    <submittedName>
        <fullName evidence="1">Uncharacterized protein</fullName>
    </submittedName>
</protein>
<evidence type="ECO:0000313" key="1">
    <source>
        <dbReference type="EMBL" id="PZN78791.1"/>
    </source>
</evidence>
<dbReference type="AlphaFoldDB" id="A0A2W4R3S4"/>